<dbReference type="GO" id="GO:0016758">
    <property type="term" value="F:hexosyltransferase activity"/>
    <property type="evidence" value="ECO:0007669"/>
    <property type="project" value="InterPro"/>
</dbReference>
<evidence type="ECO:0000313" key="6">
    <source>
        <dbReference type="Proteomes" id="UP000634206"/>
    </source>
</evidence>
<evidence type="ECO:0000313" key="5">
    <source>
        <dbReference type="EMBL" id="MBK1854696.1"/>
    </source>
</evidence>
<reference evidence="5" key="1">
    <citation type="submission" date="2021-01" db="EMBL/GenBank/DDBJ databases">
        <title>Modified the classification status of verrucomicrobia.</title>
        <authorList>
            <person name="Feng X."/>
        </authorList>
    </citation>
    <scope>NUCLEOTIDE SEQUENCE</scope>
    <source>
        <strain evidence="5">5K15</strain>
    </source>
</reference>
<dbReference type="InterPro" id="IPR050519">
    <property type="entry name" value="Glycosyltransf_28_UgtP"/>
</dbReference>
<dbReference type="Proteomes" id="UP000634206">
    <property type="component" value="Unassembled WGS sequence"/>
</dbReference>
<dbReference type="GO" id="GO:0016020">
    <property type="term" value="C:membrane"/>
    <property type="evidence" value="ECO:0007669"/>
    <property type="project" value="GOC"/>
</dbReference>
<keyword evidence="2" id="KW-0328">Glycosyltransferase</keyword>
<evidence type="ECO:0000259" key="4">
    <source>
        <dbReference type="Pfam" id="PF06925"/>
    </source>
</evidence>
<evidence type="ECO:0000256" key="3">
    <source>
        <dbReference type="ARBA" id="ARBA00022679"/>
    </source>
</evidence>
<dbReference type="SUPFAM" id="SSF53756">
    <property type="entry name" value="UDP-Glycosyltransferase/glycogen phosphorylase"/>
    <property type="match status" value="1"/>
</dbReference>
<accession>A0AAE2VC80</accession>
<dbReference type="GO" id="GO:0009247">
    <property type="term" value="P:glycolipid biosynthetic process"/>
    <property type="evidence" value="ECO:0007669"/>
    <property type="project" value="InterPro"/>
</dbReference>
<gene>
    <name evidence="5" type="ORF">JIN83_06975</name>
</gene>
<proteinExistence type="inferred from homology"/>
<comment type="similarity">
    <text evidence="1">Belongs to the glycosyltransferase 28 family.</text>
</comment>
<dbReference type="EMBL" id="JAENIG010000003">
    <property type="protein sequence ID" value="MBK1854696.1"/>
    <property type="molecule type" value="Genomic_DNA"/>
</dbReference>
<dbReference type="Pfam" id="PF06925">
    <property type="entry name" value="MGDG_synth"/>
    <property type="match status" value="1"/>
</dbReference>
<evidence type="ECO:0000256" key="2">
    <source>
        <dbReference type="ARBA" id="ARBA00022676"/>
    </source>
</evidence>
<feature type="domain" description="Diacylglycerol glucosyltransferase N-terminal" evidence="4">
    <location>
        <begin position="23"/>
        <end position="185"/>
    </location>
</feature>
<dbReference type="AlphaFoldDB" id="A0AAE2VC80"/>
<organism evidence="5 6">
    <name type="scientific">Oceaniferula flava</name>
    <dbReference type="NCBI Taxonomy" id="2800421"/>
    <lineage>
        <taxon>Bacteria</taxon>
        <taxon>Pseudomonadati</taxon>
        <taxon>Verrucomicrobiota</taxon>
        <taxon>Verrucomicrobiia</taxon>
        <taxon>Verrucomicrobiales</taxon>
        <taxon>Verrucomicrobiaceae</taxon>
        <taxon>Oceaniferula</taxon>
    </lineage>
</organism>
<dbReference type="Gene3D" id="3.40.50.2000">
    <property type="entry name" value="Glycogen Phosphorylase B"/>
    <property type="match status" value="1"/>
</dbReference>
<evidence type="ECO:0000256" key="1">
    <source>
        <dbReference type="ARBA" id="ARBA00006962"/>
    </source>
</evidence>
<sequence>MVSRVSSSKADILILTAGFGDGHNSAARNLSIALEKQCPVLCTDPCALGAPWINERLRSFYRGVTTHAPWLWRRIYLSTERQDFSKERLPMMRKPEMMLRDLIQEHQPKAIVSSYPLYPYFLQRIFANGTPKVPVFTVVTDSIEINAAWRKAPTDYWLVTDSRTRDSLIRQGLPETQLVETGFPVNPHFADLAPVSADDSLQPFRVLYFPTAKKPHVRRVAREILDAGHDNVELTIVLGRNVRKLYSRAKEIKDSYPGRVRIKGWTKRVPELLTSHHLVVGKAGGATVHESLAAACPMLIHHLVPGQEEGNLNLLRHLNGGHLADTPGSLSAHIREMLSDNACGWRTMKRSLARHARPNAAQTAANFILSHCS</sequence>
<dbReference type="PANTHER" id="PTHR43025">
    <property type="entry name" value="MONOGALACTOSYLDIACYLGLYCEROL SYNTHASE"/>
    <property type="match status" value="1"/>
</dbReference>
<keyword evidence="6" id="KW-1185">Reference proteome</keyword>
<comment type="caution">
    <text evidence="5">The sequence shown here is derived from an EMBL/GenBank/DDBJ whole genome shotgun (WGS) entry which is preliminary data.</text>
</comment>
<name>A0AAE2VC80_9BACT</name>
<dbReference type="PANTHER" id="PTHR43025:SF3">
    <property type="entry name" value="MONOGALACTOSYLDIACYLGLYCEROL SYNTHASE 1, CHLOROPLASTIC"/>
    <property type="match status" value="1"/>
</dbReference>
<keyword evidence="3" id="KW-0808">Transferase</keyword>
<dbReference type="InterPro" id="IPR009695">
    <property type="entry name" value="Diacylglyc_glucosyltr_N"/>
</dbReference>
<protein>
    <recommendedName>
        <fullName evidence="4">Diacylglycerol glucosyltransferase N-terminal domain-containing protein</fullName>
    </recommendedName>
</protein>